<proteinExistence type="predicted"/>
<reference evidence="3 4" key="1">
    <citation type="submission" date="2016-07" db="EMBL/GenBank/DDBJ databases">
        <title>Whole-genome of two Shewanella species isolated from a digestive organ of sea cucumber Apostichopus japonicus Selenka 1867.</title>
        <authorList>
            <person name="Hong H.-H."/>
            <person name="Choi H."/>
            <person name="Cheon S."/>
            <person name="Oh J.-S."/>
            <person name="Lee H.-G."/>
            <person name="Park C."/>
        </authorList>
    </citation>
    <scope>NUCLEOTIDE SEQUENCE [LARGE SCALE GENOMIC DNA]</scope>
    <source>
        <strain evidence="3 4">CSB03KR</strain>
    </source>
</reference>
<comment type="caution">
    <text evidence="3">The sequence shown here is derived from an EMBL/GenBank/DDBJ whole genome shotgun (WGS) entry which is preliminary data.</text>
</comment>
<keyword evidence="5" id="KW-1185">Reference proteome</keyword>
<organism evidence="3 4">
    <name type="scientific">Shewanella colwelliana</name>
    <name type="common">Alteromonas colwelliana</name>
    <dbReference type="NCBI Taxonomy" id="23"/>
    <lineage>
        <taxon>Bacteria</taxon>
        <taxon>Pseudomonadati</taxon>
        <taxon>Pseudomonadota</taxon>
        <taxon>Gammaproteobacteria</taxon>
        <taxon>Alteromonadales</taxon>
        <taxon>Shewanellaceae</taxon>
        <taxon>Shewanella</taxon>
    </lineage>
</organism>
<gene>
    <name evidence="3" type="ORF">BEL05_11105</name>
    <name evidence="2" type="ORF">TUM3794_23740</name>
</gene>
<keyword evidence="1" id="KW-0812">Transmembrane</keyword>
<feature type="transmembrane region" description="Helical" evidence="1">
    <location>
        <begin position="68"/>
        <end position="86"/>
    </location>
</feature>
<name>A0A1E5IQN4_SHECO</name>
<dbReference type="Proteomes" id="UP000095230">
    <property type="component" value="Unassembled WGS sequence"/>
</dbReference>
<sequence>MIARSIYEILPTSYLLVGGSTIVLHQESIAVVLALLVFVLGARIYNLRSKNRRTDPRKRRKHGLLPEALYDQVPFIYLLSAALLLRFSPVGIGGYVAAALLCYALYLLMQRSHYRKHQSTATNKIF</sequence>
<accession>A0A1E5IQN4</accession>
<reference evidence="2 5" key="2">
    <citation type="submission" date="2021-05" db="EMBL/GenBank/DDBJ databases">
        <title>Molecular characterization for Shewanella algae harboring chromosomal blaOXA-55-like strains isolated from clinical and environment sample.</title>
        <authorList>
            <person name="Ohama Y."/>
            <person name="Aoki K."/>
            <person name="Harada S."/>
            <person name="Moriya K."/>
            <person name="Ishii Y."/>
            <person name="Tateda K."/>
        </authorList>
    </citation>
    <scope>NUCLEOTIDE SEQUENCE [LARGE SCALE GENOMIC DNA]</scope>
    <source>
        <strain evidence="2 5">MBTL60-118</strain>
    </source>
</reference>
<dbReference type="Proteomes" id="UP000773469">
    <property type="component" value="Unassembled WGS sequence"/>
</dbReference>
<evidence type="ECO:0000313" key="5">
    <source>
        <dbReference type="Proteomes" id="UP000773469"/>
    </source>
</evidence>
<evidence type="ECO:0000256" key="1">
    <source>
        <dbReference type="SAM" id="Phobius"/>
    </source>
</evidence>
<keyword evidence="1" id="KW-1133">Transmembrane helix</keyword>
<keyword evidence="1" id="KW-0472">Membrane</keyword>
<evidence type="ECO:0000313" key="4">
    <source>
        <dbReference type="Proteomes" id="UP000095230"/>
    </source>
</evidence>
<dbReference type="RefSeq" id="WP_028762767.1">
    <property type="nucleotide sequence ID" value="NZ_BPEU01000016.1"/>
</dbReference>
<evidence type="ECO:0000313" key="2">
    <source>
        <dbReference type="EMBL" id="GIU41831.1"/>
    </source>
</evidence>
<dbReference type="AlphaFoldDB" id="A0A1E5IQN4"/>
<protein>
    <submittedName>
        <fullName evidence="3">Uncharacterized protein</fullName>
    </submittedName>
</protein>
<dbReference type="EMBL" id="BPEU01000016">
    <property type="protein sequence ID" value="GIU41831.1"/>
    <property type="molecule type" value="Genomic_DNA"/>
</dbReference>
<feature type="transmembrane region" description="Helical" evidence="1">
    <location>
        <begin position="29"/>
        <end position="47"/>
    </location>
</feature>
<feature type="transmembrane region" description="Helical" evidence="1">
    <location>
        <begin position="92"/>
        <end position="109"/>
    </location>
</feature>
<dbReference type="OrthoDB" id="6227426at2"/>
<evidence type="ECO:0000313" key="3">
    <source>
        <dbReference type="EMBL" id="OEG72810.1"/>
    </source>
</evidence>
<dbReference type="EMBL" id="MCBT01000046">
    <property type="protein sequence ID" value="OEG72810.1"/>
    <property type="molecule type" value="Genomic_DNA"/>
</dbReference>